<dbReference type="EMBL" id="JBHSBC010000032">
    <property type="protein sequence ID" value="MFC3983634.1"/>
    <property type="molecule type" value="Genomic_DNA"/>
</dbReference>
<dbReference type="RefSeq" id="WP_386192936.1">
    <property type="nucleotide sequence ID" value="NZ_JBHSBC010000032.1"/>
</dbReference>
<evidence type="ECO:0000259" key="2">
    <source>
        <dbReference type="Pfam" id="PF19803"/>
    </source>
</evidence>
<dbReference type="Pfam" id="PF19803">
    <property type="entry name" value="DUF6286"/>
    <property type="match status" value="1"/>
</dbReference>
<evidence type="ECO:0000313" key="4">
    <source>
        <dbReference type="Proteomes" id="UP001595698"/>
    </source>
</evidence>
<reference evidence="4" key="1">
    <citation type="journal article" date="2019" name="Int. J. Syst. Evol. Microbiol.">
        <title>The Global Catalogue of Microorganisms (GCM) 10K type strain sequencing project: providing services to taxonomists for standard genome sequencing and annotation.</title>
        <authorList>
            <consortium name="The Broad Institute Genomics Platform"/>
            <consortium name="The Broad Institute Genome Sequencing Center for Infectious Disease"/>
            <person name="Wu L."/>
            <person name="Ma J."/>
        </authorList>
    </citation>
    <scope>NUCLEOTIDE SEQUENCE [LARGE SCALE GENOMIC DNA]</scope>
    <source>
        <strain evidence="4">TBRC 7912</strain>
    </source>
</reference>
<keyword evidence="1" id="KW-0472">Membrane</keyword>
<feature type="domain" description="DUF6286" evidence="2">
    <location>
        <begin position="97"/>
        <end position="199"/>
    </location>
</feature>
<evidence type="ECO:0000313" key="3">
    <source>
        <dbReference type="EMBL" id="MFC3983634.1"/>
    </source>
</evidence>
<keyword evidence="1" id="KW-1133">Transmembrane helix</keyword>
<name>A0ABV8F5T0_9ACTN</name>
<dbReference type="InterPro" id="IPR046253">
    <property type="entry name" value="DUF6286"/>
</dbReference>
<organism evidence="3 4">
    <name type="scientific">Streptosporangium jomthongense</name>
    <dbReference type="NCBI Taxonomy" id="1193683"/>
    <lineage>
        <taxon>Bacteria</taxon>
        <taxon>Bacillati</taxon>
        <taxon>Actinomycetota</taxon>
        <taxon>Actinomycetes</taxon>
        <taxon>Streptosporangiales</taxon>
        <taxon>Streptosporangiaceae</taxon>
        <taxon>Streptosporangium</taxon>
    </lineage>
</organism>
<sequence length="205" mass="21396">MSTLQDIMAGTGGTTAGEHLHAVRRRSVRLLRPERNPAGLVAAVLVSAALSAAACVTAGLTMGSPMGRVPYRRVAEGIGAARWSDPAVFAVALVVTAAGIVLFALAVLPGKTRLVPLESADSRMVIGLTRAGLRRTLRAAAESVDGVGRARVRLGSRDIEVTVFTDADRTGHLLRQVGIVVGDRLTALGAMCAREIVVRLCRRGA</sequence>
<evidence type="ECO:0000256" key="1">
    <source>
        <dbReference type="SAM" id="Phobius"/>
    </source>
</evidence>
<feature type="transmembrane region" description="Helical" evidence="1">
    <location>
        <begin position="87"/>
        <end position="108"/>
    </location>
</feature>
<comment type="caution">
    <text evidence="3">The sequence shown here is derived from an EMBL/GenBank/DDBJ whole genome shotgun (WGS) entry which is preliminary data.</text>
</comment>
<protein>
    <submittedName>
        <fullName evidence="3">DUF6286 domain-containing protein</fullName>
    </submittedName>
</protein>
<accession>A0ABV8F5T0</accession>
<gene>
    <name evidence="3" type="ORF">ACFOYY_26130</name>
</gene>
<keyword evidence="1" id="KW-0812">Transmembrane</keyword>
<dbReference type="Proteomes" id="UP001595698">
    <property type="component" value="Unassembled WGS sequence"/>
</dbReference>
<proteinExistence type="predicted"/>
<feature type="transmembrane region" description="Helical" evidence="1">
    <location>
        <begin position="38"/>
        <end position="60"/>
    </location>
</feature>
<keyword evidence="4" id="KW-1185">Reference proteome</keyword>